<feature type="transmembrane region" description="Helical" evidence="2">
    <location>
        <begin position="30"/>
        <end position="47"/>
    </location>
</feature>
<name>A0ABX0TP88_9MICC</name>
<keyword evidence="2" id="KW-0472">Membrane</keyword>
<dbReference type="Proteomes" id="UP000802392">
    <property type="component" value="Unassembled WGS sequence"/>
</dbReference>
<evidence type="ECO:0000313" key="3">
    <source>
        <dbReference type="EMBL" id="NIJ02641.1"/>
    </source>
</evidence>
<reference evidence="3 4" key="1">
    <citation type="submission" date="2020-03" db="EMBL/GenBank/DDBJ databases">
        <title>Genomic Encyclopedia of Type Strains, Phase III (KMG-III): the genomes of soil and plant-associated and newly described type strains.</title>
        <authorList>
            <person name="Whitman W."/>
        </authorList>
    </citation>
    <scope>NUCLEOTIDE SEQUENCE [LARGE SCALE GENOMIC DNA]</scope>
    <source>
        <strain evidence="3 4">CECT 4207</strain>
    </source>
</reference>
<protein>
    <submittedName>
        <fullName evidence="3">Uncharacterized protein</fullName>
    </submittedName>
</protein>
<proteinExistence type="predicted"/>
<sequence length="81" mass="9615">MKWYRYVHSVLFVVSFIPLVLSLWPFWQSIMLPLIALVPFTINEIVIDRREKRTQERLPGTTWPTAGCSSREVRDGRVVRR</sequence>
<feature type="compositionally biased region" description="Basic and acidic residues" evidence="1">
    <location>
        <begin position="71"/>
        <end position="81"/>
    </location>
</feature>
<keyword evidence="2" id="KW-0812">Transmembrane</keyword>
<evidence type="ECO:0000313" key="4">
    <source>
        <dbReference type="Proteomes" id="UP000802392"/>
    </source>
</evidence>
<keyword evidence="2" id="KW-1133">Transmembrane helix</keyword>
<evidence type="ECO:0000256" key="2">
    <source>
        <dbReference type="SAM" id="Phobius"/>
    </source>
</evidence>
<gene>
    <name evidence="3" type="ORF">FHR86_002985</name>
</gene>
<keyword evidence="4" id="KW-1185">Reference proteome</keyword>
<organism evidence="3 4">
    <name type="scientific">Paenarthrobacter ilicis</name>
    <dbReference type="NCBI Taxonomy" id="43665"/>
    <lineage>
        <taxon>Bacteria</taxon>
        <taxon>Bacillati</taxon>
        <taxon>Actinomycetota</taxon>
        <taxon>Actinomycetes</taxon>
        <taxon>Micrococcales</taxon>
        <taxon>Micrococcaceae</taxon>
        <taxon>Paenarthrobacter</taxon>
    </lineage>
</organism>
<feature type="region of interest" description="Disordered" evidence="1">
    <location>
        <begin position="59"/>
        <end position="81"/>
    </location>
</feature>
<dbReference type="EMBL" id="JAAOZD010000006">
    <property type="protein sequence ID" value="NIJ02641.1"/>
    <property type="molecule type" value="Genomic_DNA"/>
</dbReference>
<accession>A0ABX0TP88</accession>
<evidence type="ECO:0000256" key="1">
    <source>
        <dbReference type="SAM" id="MobiDB-lite"/>
    </source>
</evidence>
<feature type="transmembrane region" description="Helical" evidence="2">
    <location>
        <begin position="7"/>
        <end position="24"/>
    </location>
</feature>
<comment type="caution">
    <text evidence="3">The sequence shown here is derived from an EMBL/GenBank/DDBJ whole genome shotgun (WGS) entry which is preliminary data.</text>
</comment>